<gene>
    <name evidence="7" type="ORF">Ahy_B10g100988</name>
</gene>
<keyword evidence="1" id="KW-0677">Repeat</keyword>
<reference evidence="7 8" key="1">
    <citation type="submission" date="2019-01" db="EMBL/GenBank/DDBJ databases">
        <title>Sequencing of cultivated peanut Arachis hypogaea provides insights into genome evolution and oil improvement.</title>
        <authorList>
            <person name="Chen X."/>
        </authorList>
    </citation>
    <scope>NUCLEOTIDE SEQUENCE [LARGE SCALE GENOMIC DNA]</scope>
    <source>
        <strain evidence="8">cv. Fuhuasheng</strain>
        <tissue evidence="7">Leaves</tissue>
    </source>
</reference>
<evidence type="ECO:0000313" key="8">
    <source>
        <dbReference type="Proteomes" id="UP000289738"/>
    </source>
</evidence>
<dbReference type="Pfam" id="PF23598">
    <property type="entry name" value="LRR_14"/>
    <property type="match status" value="1"/>
</dbReference>
<dbReference type="Gene3D" id="1.20.5.4130">
    <property type="match status" value="1"/>
</dbReference>
<dbReference type="InterPro" id="IPR041118">
    <property type="entry name" value="Rx_N"/>
</dbReference>
<keyword evidence="8" id="KW-1185">Reference proteome</keyword>
<dbReference type="InterPro" id="IPR032675">
    <property type="entry name" value="LRR_dom_sf"/>
</dbReference>
<dbReference type="STRING" id="3818.A0A444WY62"/>
<dbReference type="GO" id="GO:0006952">
    <property type="term" value="P:defense response"/>
    <property type="evidence" value="ECO:0007669"/>
    <property type="project" value="UniProtKB-KW"/>
</dbReference>
<name>A0A444WY62_ARAHY</name>
<protein>
    <submittedName>
        <fullName evidence="7">Uncharacterized protein</fullName>
    </submittedName>
</protein>
<evidence type="ECO:0000256" key="3">
    <source>
        <dbReference type="ARBA" id="ARBA00022821"/>
    </source>
</evidence>
<dbReference type="SUPFAM" id="SSF52058">
    <property type="entry name" value="L domain-like"/>
    <property type="match status" value="1"/>
</dbReference>
<evidence type="ECO:0000259" key="6">
    <source>
        <dbReference type="Pfam" id="PF23598"/>
    </source>
</evidence>
<evidence type="ECO:0000313" key="7">
    <source>
        <dbReference type="EMBL" id="RYQ82397.1"/>
    </source>
</evidence>
<dbReference type="InterPro" id="IPR038005">
    <property type="entry name" value="RX-like_CC"/>
</dbReference>
<dbReference type="InterPro" id="IPR055414">
    <property type="entry name" value="LRR_R13L4/SHOC2-like"/>
</dbReference>
<evidence type="ECO:0000256" key="2">
    <source>
        <dbReference type="ARBA" id="ARBA00022741"/>
    </source>
</evidence>
<organism evidence="7 8">
    <name type="scientific">Arachis hypogaea</name>
    <name type="common">Peanut</name>
    <dbReference type="NCBI Taxonomy" id="3818"/>
    <lineage>
        <taxon>Eukaryota</taxon>
        <taxon>Viridiplantae</taxon>
        <taxon>Streptophyta</taxon>
        <taxon>Embryophyta</taxon>
        <taxon>Tracheophyta</taxon>
        <taxon>Spermatophyta</taxon>
        <taxon>Magnoliopsida</taxon>
        <taxon>eudicotyledons</taxon>
        <taxon>Gunneridae</taxon>
        <taxon>Pentapetalae</taxon>
        <taxon>rosids</taxon>
        <taxon>fabids</taxon>
        <taxon>Fabales</taxon>
        <taxon>Fabaceae</taxon>
        <taxon>Papilionoideae</taxon>
        <taxon>50 kb inversion clade</taxon>
        <taxon>dalbergioids sensu lato</taxon>
        <taxon>Dalbergieae</taxon>
        <taxon>Pterocarpus clade</taxon>
        <taxon>Arachis</taxon>
    </lineage>
</organism>
<evidence type="ECO:0000256" key="1">
    <source>
        <dbReference type="ARBA" id="ARBA00022737"/>
    </source>
</evidence>
<proteinExistence type="predicted"/>
<comment type="caution">
    <text evidence="7">The sequence shown here is derived from an EMBL/GenBank/DDBJ whole genome shotgun (WGS) entry which is preliminary data.</text>
</comment>
<evidence type="ECO:0000256" key="4">
    <source>
        <dbReference type="SAM" id="MobiDB-lite"/>
    </source>
</evidence>
<evidence type="ECO:0000259" key="5">
    <source>
        <dbReference type="Pfam" id="PF18052"/>
    </source>
</evidence>
<dbReference type="PANTHER" id="PTHR47186">
    <property type="entry name" value="LEUCINE-RICH REPEAT-CONTAINING PROTEIN 57"/>
    <property type="match status" value="1"/>
</dbReference>
<dbReference type="PANTHER" id="PTHR47186:SF18">
    <property type="entry name" value="RX N-TERMINAL DOMAIN-CONTAINING PROTEIN"/>
    <property type="match status" value="1"/>
</dbReference>
<dbReference type="Proteomes" id="UP000289738">
    <property type="component" value="Chromosome B10"/>
</dbReference>
<keyword evidence="3" id="KW-0611">Plant defense</keyword>
<dbReference type="AlphaFoldDB" id="A0A444WY62"/>
<feature type="compositionally biased region" description="Basic and acidic residues" evidence="4">
    <location>
        <begin position="364"/>
        <end position="379"/>
    </location>
</feature>
<dbReference type="CDD" id="cd14798">
    <property type="entry name" value="RX-CC_like"/>
    <property type="match status" value="1"/>
</dbReference>
<sequence>MVTDALLGILIGNLNTFVKNEIAALSGVDSQIQELPDNLEAIHALFQDSTEEQFKSHAIKDWLKKLSDAMHVLEDILEDCSMKSNRLQSEGWLARFQPKTILFRHAISKRMKDMVKRFQRIDDDRRRFQLPLGVRQRQQEDDDLRLTGSHQIYGESASLTNLSRRVHHVSYSGLPELNQNTLKNIESLRTFIDLDPAISNPLIRYPALVLRKVQLCNSLRALRTRSSELSVLKSLTHLRYLNIYNSYITKLPKCVSRLQKLLILKLEQCIFLTSLSKHMLKLKDLRHLLIEGCWALVEMPPKMGELKQLKTPNIFIVDSKAKHGLAELHDLQLGGRLHIKGLENVQSEHDAREANLMSKKELSKMEKTRTENRREEKRVSTVGFEIGN</sequence>
<dbReference type="EMBL" id="SDMP01000020">
    <property type="protein sequence ID" value="RYQ82397.1"/>
    <property type="molecule type" value="Genomic_DNA"/>
</dbReference>
<keyword evidence="2" id="KW-0547">Nucleotide-binding</keyword>
<dbReference type="GO" id="GO:0000166">
    <property type="term" value="F:nucleotide binding"/>
    <property type="evidence" value="ECO:0007669"/>
    <property type="project" value="UniProtKB-KW"/>
</dbReference>
<accession>A0A444WY62</accession>
<feature type="domain" description="Disease resistance N-terminal" evidence="5">
    <location>
        <begin position="7"/>
        <end position="93"/>
    </location>
</feature>
<feature type="region of interest" description="Disordered" evidence="4">
    <location>
        <begin position="364"/>
        <end position="388"/>
    </location>
</feature>
<dbReference type="Pfam" id="PF18052">
    <property type="entry name" value="Rx_N"/>
    <property type="match status" value="1"/>
</dbReference>
<feature type="domain" description="Disease resistance R13L4/SHOC-2-like LRR" evidence="6">
    <location>
        <begin position="201"/>
        <end position="368"/>
    </location>
</feature>
<dbReference type="Gene3D" id="3.80.10.10">
    <property type="entry name" value="Ribonuclease Inhibitor"/>
    <property type="match status" value="1"/>
</dbReference>